<gene>
    <name evidence="2" type="ORF">GPM918_LOCUS35266</name>
    <name evidence="1" type="ORF">OVA965_LOCUS2623</name>
    <name evidence="4" type="ORF">SRO942_LOCUS35983</name>
    <name evidence="3" type="ORF">TMI583_LOCUS2623</name>
</gene>
<dbReference type="EMBL" id="CAJNOK010000573">
    <property type="protein sequence ID" value="CAF0762342.1"/>
    <property type="molecule type" value="Genomic_DNA"/>
</dbReference>
<evidence type="ECO:0000313" key="4">
    <source>
        <dbReference type="EMBL" id="CAF4334963.1"/>
    </source>
</evidence>
<dbReference type="AlphaFoldDB" id="A0A815QM23"/>
<evidence type="ECO:0000313" key="2">
    <source>
        <dbReference type="EMBL" id="CAF1465758.1"/>
    </source>
</evidence>
<evidence type="ECO:0000313" key="1">
    <source>
        <dbReference type="EMBL" id="CAF0762342.1"/>
    </source>
</evidence>
<proteinExistence type="predicted"/>
<keyword evidence="5" id="KW-1185">Reference proteome</keyword>
<dbReference type="EMBL" id="CAJOBC010085733">
    <property type="protein sequence ID" value="CAF4334963.1"/>
    <property type="molecule type" value="Genomic_DNA"/>
</dbReference>
<dbReference type="Proteomes" id="UP000663829">
    <property type="component" value="Unassembled WGS sequence"/>
</dbReference>
<name>A0A815QM23_9BILA</name>
<evidence type="ECO:0000313" key="5">
    <source>
        <dbReference type="Proteomes" id="UP000663829"/>
    </source>
</evidence>
<reference evidence="2" key="1">
    <citation type="submission" date="2021-02" db="EMBL/GenBank/DDBJ databases">
        <authorList>
            <person name="Nowell W R."/>
        </authorList>
    </citation>
    <scope>NUCLEOTIDE SEQUENCE</scope>
</reference>
<dbReference type="EMBL" id="CAJNOQ010020268">
    <property type="protein sequence ID" value="CAF1465758.1"/>
    <property type="molecule type" value="Genomic_DNA"/>
</dbReference>
<dbReference type="SUPFAM" id="SSF56399">
    <property type="entry name" value="ADP-ribosylation"/>
    <property type="match status" value="1"/>
</dbReference>
<accession>A0A815QM23</accession>
<evidence type="ECO:0000313" key="3">
    <source>
        <dbReference type="EMBL" id="CAF3542215.1"/>
    </source>
</evidence>
<organism evidence="2 5">
    <name type="scientific">Didymodactylos carnosus</name>
    <dbReference type="NCBI Taxonomy" id="1234261"/>
    <lineage>
        <taxon>Eukaryota</taxon>
        <taxon>Metazoa</taxon>
        <taxon>Spiralia</taxon>
        <taxon>Gnathifera</taxon>
        <taxon>Rotifera</taxon>
        <taxon>Eurotatoria</taxon>
        <taxon>Bdelloidea</taxon>
        <taxon>Philodinida</taxon>
        <taxon>Philodinidae</taxon>
        <taxon>Didymodactylos</taxon>
    </lineage>
</organism>
<protein>
    <submittedName>
        <fullName evidence="2">Uncharacterized protein</fullName>
    </submittedName>
</protein>
<dbReference type="Proteomes" id="UP000677228">
    <property type="component" value="Unassembled WGS sequence"/>
</dbReference>
<dbReference type="EMBL" id="CAJOBA010000573">
    <property type="protein sequence ID" value="CAF3542215.1"/>
    <property type="molecule type" value="Genomic_DNA"/>
</dbReference>
<dbReference type="Proteomes" id="UP000682733">
    <property type="component" value="Unassembled WGS sequence"/>
</dbReference>
<dbReference type="Gene3D" id="3.90.176.10">
    <property type="entry name" value="Toxin ADP-ribosyltransferase, Chain A, domain 1"/>
    <property type="match status" value="1"/>
</dbReference>
<dbReference type="Proteomes" id="UP000681722">
    <property type="component" value="Unassembled WGS sequence"/>
</dbReference>
<sequence>MAANNPVRPFSSESVLSHFNSSDNLEELTLVWLDESIRMEDSYCSKIATSFRETINYLKTFSGIEECANYVLTVTTEKVFLITSGKLSETIARLIHNIPQVFCIYVFCENQGKYVEWASNYSKIRGVFVDADSLLIKLREDVKLSYLIISSTISTCLVNNDNEKTSIHDASNDENGTFRFYQLLVEILVYLPHTEDEKDELIQECRKYYHDNKVELNKIDEFDRTYTPDTALLWYTKECFLYRLMNKALRTGKMEVILKFRFFIIDLYKQLLEFYEKDRYLYICHRSSFLRKYKYVQTISENESEERHEYSVFRGQQMTSDELHLFKQRIGSKVLFKAFLSTTTSPVIALIYGTNKLDNCPTESILFEVKINCSEESNPYFDTRTISKFKDENEHSQFTLLPRTLDSKASLDYGR</sequence>
<comment type="caution">
    <text evidence="2">The sequence shown here is derived from an EMBL/GenBank/DDBJ whole genome shotgun (WGS) entry which is preliminary data.</text>
</comment>